<dbReference type="PANTHER" id="PTHR22854">
    <property type="entry name" value="TRYPTOPHAN BIOSYNTHESIS PROTEIN"/>
    <property type="match status" value="1"/>
</dbReference>
<keyword evidence="4 8" id="KW-0210">Decarboxylase</keyword>
<dbReference type="Pfam" id="PF00218">
    <property type="entry name" value="IGPS"/>
    <property type="match status" value="1"/>
</dbReference>
<dbReference type="CDD" id="cd00331">
    <property type="entry name" value="IGPS"/>
    <property type="match status" value="1"/>
</dbReference>
<dbReference type="UniPathway" id="UPA00035">
    <property type="reaction ID" value="UER00043"/>
</dbReference>
<evidence type="ECO:0000256" key="6">
    <source>
        <dbReference type="ARBA" id="ARBA00023141"/>
    </source>
</evidence>
<comment type="caution">
    <text evidence="10">The sequence shown here is derived from an EMBL/GenBank/DDBJ whole genome shotgun (WGS) entry which is preliminary data.</text>
</comment>
<evidence type="ECO:0000256" key="8">
    <source>
        <dbReference type="HAMAP-Rule" id="MF_00134"/>
    </source>
</evidence>
<dbReference type="InterPro" id="IPR013798">
    <property type="entry name" value="Indole-3-glycerol_P_synth_dom"/>
</dbReference>
<dbReference type="PANTHER" id="PTHR22854:SF2">
    <property type="entry name" value="INDOLE-3-GLYCEROL-PHOSPHATE SYNTHASE"/>
    <property type="match status" value="1"/>
</dbReference>
<comment type="catalytic activity">
    <reaction evidence="1 8">
        <text>1-(2-carboxyphenylamino)-1-deoxy-D-ribulose 5-phosphate + H(+) = (1S,2R)-1-C-(indol-3-yl)glycerol 3-phosphate + CO2 + H2O</text>
        <dbReference type="Rhea" id="RHEA:23476"/>
        <dbReference type="ChEBI" id="CHEBI:15377"/>
        <dbReference type="ChEBI" id="CHEBI:15378"/>
        <dbReference type="ChEBI" id="CHEBI:16526"/>
        <dbReference type="ChEBI" id="CHEBI:58613"/>
        <dbReference type="ChEBI" id="CHEBI:58866"/>
        <dbReference type="EC" id="4.1.1.48"/>
    </reaction>
</comment>
<keyword evidence="6 8" id="KW-0057">Aromatic amino acid biosynthesis</keyword>
<keyword evidence="3 8" id="KW-0028">Amino-acid biosynthesis</keyword>
<evidence type="ECO:0000256" key="7">
    <source>
        <dbReference type="ARBA" id="ARBA00023239"/>
    </source>
</evidence>
<evidence type="ECO:0000256" key="1">
    <source>
        <dbReference type="ARBA" id="ARBA00001633"/>
    </source>
</evidence>
<name>A0A831LJZ5_9BACT</name>
<evidence type="ECO:0000256" key="2">
    <source>
        <dbReference type="ARBA" id="ARBA00004696"/>
    </source>
</evidence>
<dbReference type="GO" id="GO:0000162">
    <property type="term" value="P:L-tryptophan biosynthetic process"/>
    <property type="evidence" value="ECO:0007669"/>
    <property type="project" value="UniProtKB-UniRule"/>
</dbReference>
<reference evidence="10" key="1">
    <citation type="journal article" date="2020" name="mSystems">
        <title>Genome- and Community-Level Interaction Insights into Carbon Utilization and Element Cycling Functions of Hydrothermarchaeota in Hydrothermal Sediment.</title>
        <authorList>
            <person name="Zhou Z."/>
            <person name="Liu Y."/>
            <person name="Xu W."/>
            <person name="Pan J."/>
            <person name="Luo Z.H."/>
            <person name="Li M."/>
        </authorList>
    </citation>
    <scope>NUCLEOTIDE SEQUENCE [LARGE SCALE GENOMIC DNA]</scope>
    <source>
        <strain evidence="10">SpSt-1220</strain>
    </source>
</reference>
<evidence type="ECO:0000256" key="5">
    <source>
        <dbReference type="ARBA" id="ARBA00022822"/>
    </source>
</evidence>
<sequence length="265" mass="29205">MILDRILERKREEVAEACRREPLIELKMRVADQEPVRSFATALADRAREQTAIIAEVKKGSPSKGVIRADFDPLAIARIYHRAGAACLSVLTDRDFFMGELSYLSLIRTAVPLPLLRKDFVIDAYQLYEARNAGADAILLIAAALDDSRLNEFSELAVELGLDVLLEVHDESELERALATTAPLIGINNRNLSTFVTDLAVTERLLPQVPPGRLIVSESGINSRADIERLQRAGANAFLVGESLMRCNDIATKLQSLLGAVKEKV</sequence>
<dbReference type="EC" id="4.1.1.48" evidence="8"/>
<dbReference type="AlphaFoldDB" id="A0A831LJZ5"/>
<dbReference type="SUPFAM" id="SSF51366">
    <property type="entry name" value="Ribulose-phoshate binding barrel"/>
    <property type="match status" value="1"/>
</dbReference>
<dbReference type="InterPro" id="IPR045186">
    <property type="entry name" value="Indole-3-glycerol_P_synth"/>
</dbReference>
<dbReference type="EMBL" id="DSDO01000074">
    <property type="protein sequence ID" value="HDR46277.1"/>
    <property type="molecule type" value="Genomic_DNA"/>
</dbReference>
<dbReference type="NCBIfam" id="NF001377">
    <property type="entry name" value="PRK00278.2-4"/>
    <property type="match status" value="1"/>
</dbReference>
<feature type="domain" description="Indole-3-glycerol phosphate synthase" evidence="9">
    <location>
        <begin position="3"/>
        <end position="257"/>
    </location>
</feature>
<dbReference type="InterPro" id="IPR011060">
    <property type="entry name" value="RibuloseP-bd_barrel"/>
</dbReference>
<accession>A0A831LJZ5</accession>
<evidence type="ECO:0000256" key="3">
    <source>
        <dbReference type="ARBA" id="ARBA00022605"/>
    </source>
</evidence>
<dbReference type="FunFam" id="3.20.20.70:FF:000024">
    <property type="entry name" value="Indole-3-glycerol phosphate synthase"/>
    <property type="match status" value="1"/>
</dbReference>
<comment type="pathway">
    <text evidence="2 8">Amino-acid biosynthesis; L-tryptophan biosynthesis; L-tryptophan from chorismate: step 4/5.</text>
</comment>
<gene>
    <name evidence="8 10" type="primary">trpC</name>
    <name evidence="10" type="ORF">ENN94_01095</name>
</gene>
<dbReference type="GO" id="GO:0004425">
    <property type="term" value="F:indole-3-glycerol-phosphate synthase activity"/>
    <property type="evidence" value="ECO:0007669"/>
    <property type="project" value="UniProtKB-UniRule"/>
</dbReference>
<dbReference type="Gene3D" id="3.20.20.70">
    <property type="entry name" value="Aldolase class I"/>
    <property type="match status" value="1"/>
</dbReference>
<proteinExistence type="inferred from homology"/>
<evidence type="ECO:0000313" key="10">
    <source>
        <dbReference type="EMBL" id="HDR46277.1"/>
    </source>
</evidence>
<protein>
    <recommendedName>
        <fullName evidence="8">Indole-3-glycerol phosphate synthase</fullName>
        <shortName evidence="8">IGPS</shortName>
        <ecNumber evidence="8">4.1.1.48</ecNumber>
    </recommendedName>
</protein>
<evidence type="ECO:0000256" key="4">
    <source>
        <dbReference type="ARBA" id="ARBA00022793"/>
    </source>
</evidence>
<dbReference type="InterPro" id="IPR013785">
    <property type="entry name" value="Aldolase_TIM"/>
</dbReference>
<comment type="similarity">
    <text evidence="8">Belongs to the TrpC family.</text>
</comment>
<keyword evidence="7 8" id="KW-0456">Lyase</keyword>
<dbReference type="NCBIfam" id="NF001373">
    <property type="entry name" value="PRK00278.1-6"/>
    <property type="match status" value="1"/>
</dbReference>
<evidence type="ECO:0000259" key="9">
    <source>
        <dbReference type="Pfam" id="PF00218"/>
    </source>
</evidence>
<organism evidence="10">
    <name type="scientific">Geoalkalibacter subterraneus</name>
    <dbReference type="NCBI Taxonomy" id="483547"/>
    <lineage>
        <taxon>Bacteria</taxon>
        <taxon>Pseudomonadati</taxon>
        <taxon>Thermodesulfobacteriota</taxon>
        <taxon>Desulfuromonadia</taxon>
        <taxon>Desulfuromonadales</taxon>
        <taxon>Geoalkalibacteraceae</taxon>
        <taxon>Geoalkalibacter</taxon>
    </lineage>
</organism>
<dbReference type="Proteomes" id="UP000886162">
    <property type="component" value="Unassembled WGS sequence"/>
</dbReference>
<dbReference type="HAMAP" id="MF_00134_B">
    <property type="entry name" value="IGPS_B"/>
    <property type="match status" value="1"/>
</dbReference>
<dbReference type="GO" id="GO:0004640">
    <property type="term" value="F:phosphoribosylanthranilate isomerase activity"/>
    <property type="evidence" value="ECO:0007669"/>
    <property type="project" value="TreeGrafter"/>
</dbReference>
<keyword evidence="5 8" id="KW-0822">Tryptophan biosynthesis</keyword>